<dbReference type="Pfam" id="PF21958">
    <property type="entry name" value="SOGP_N"/>
    <property type="match status" value="1"/>
</dbReference>
<dbReference type="PANTHER" id="PTHR37469:SF2">
    <property type="entry name" value="CELLOBIONIC ACID PHOSPHORYLASE"/>
    <property type="match status" value="1"/>
</dbReference>
<feature type="domain" description="SOGP N-terminal" evidence="6">
    <location>
        <begin position="17"/>
        <end position="243"/>
    </location>
</feature>
<protein>
    <submittedName>
        <fullName evidence="7">1,2-beta-oligoglucan phosphorylase</fullName>
        <ecNumber evidence="7">2.4.1.333</ecNumber>
    </submittedName>
</protein>
<dbReference type="InterPro" id="IPR037018">
    <property type="entry name" value="GH65_N"/>
</dbReference>
<dbReference type="Gene3D" id="2.60.420.10">
    <property type="entry name" value="Maltose phosphorylase, domain 3"/>
    <property type="match status" value="1"/>
</dbReference>
<dbReference type="PANTHER" id="PTHR37469">
    <property type="entry name" value="CELLOBIONIC ACID PHOSPHORYLASE-RELATED"/>
    <property type="match status" value="1"/>
</dbReference>
<evidence type="ECO:0000313" key="8">
    <source>
        <dbReference type="Proteomes" id="UP000838308"/>
    </source>
</evidence>
<proteinExistence type="predicted"/>
<dbReference type="InterPro" id="IPR048771">
    <property type="entry name" value="SOGP_2nd"/>
</dbReference>
<accession>A0ABM9EQQ2</accession>
<dbReference type="Gene3D" id="1.50.10.10">
    <property type="match status" value="1"/>
</dbReference>
<dbReference type="GO" id="GO:0016757">
    <property type="term" value="F:glycosyltransferase activity"/>
    <property type="evidence" value="ECO:0007669"/>
    <property type="project" value="UniProtKB-KW"/>
</dbReference>
<feature type="domain" description="Glycoside phosphorylase C-terminal" evidence="5">
    <location>
        <begin position="1028"/>
        <end position="1103"/>
    </location>
</feature>
<feature type="domain" description="Glycoside phosphorylase super sandwich" evidence="4">
    <location>
        <begin position="306"/>
        <end position="557"/>
    </location>
</feature>
<keyword evidence="2 7" id="KW-0808">Transferase</keyword>
<dbReference type="Pfam" id="PF17167">
    <property type="entry name" value="Glyco_hydro_94"/>
    <property type="match status" value="1"/>
</dbReference>
<evidence type="ECO:0000259" key="5">
    <source>
        <dbReference type="Pfam" id="PF21270"/>
    </source>
</evidence>
<name>A0ABM9EQQ2_9BACI</name>
<organism evidence="7 8">
    <name type="scientific">Neobacillus rhizosphaerae</name>
    <dbReference type="NCBI Taxonomy" id="2880965"/>
    <lineage>
        <taxon>Bacteria</taxon>
        <taxon>Bacillati</taxon>
        <taxon>Bacillota</taxon>
        <taxon>Bacilli</taxon>
        <taxon>Bacillales</taxon>
        <taxon>Bacillaceae</taxon>
        <taxon>Neobacillus</taxon>
    </lineage>
</organism>
<dbReference type="EC" id="2.4.1.333" evidence="7"/>
<dbReference type="InterPro" id="IPR053831">
    <property type="entry name" value="SOGP_N"/>
</dbReference>
<evidence type="ECO:0000259" key="4">
    <source>
        <dbReference type="Pfam" id="PF21250"/>
    </source>
</evidence>
<dbReference type="InterPro" id="IPR052047">
    <property type="entry name" value="GH94_Enzymes"/>
</dbReference>
<evidence type="ECO:0000259" key="6">
    <source>
        <dbReference type="Pfam" id="PF21958"/>
    </source>
</evidence>
<dbReference type="InterPro" id="IPR048773">
    <property type="entry name" value="SOGP_C"/>
</dbReference>
<keyword evidence="8" id="KW-1185">Reference proteome</keyword>
<feature type="domain" description="Glycosyl hydrolase 94 catalytic" evidence="3">
    <location>
        <begin position="690"/>
        <end position="965"/>
    </location>
</feature>
<dbReference type="InterPro" id="IPR033432">
    <property type="entry name" value="GH94_catalytic"/>
</dbReference>
<evidence type="ECO:0000256" key="2">
    <source>
        <dbReference type="ARBA" id="ARBA00022679"/>
    </source>
</evidence>
<reference evidence="7" key="1">
    <citation type="submission" date="2022-04" db="EMBL/GenBank/DDBJ databases">
        <authorList>
            <person name="Criscuolo A."/>
        </authorList>
    </citation>
    <scope>NUCLEOTIDE SEQUENCE</scope>
    <source>
        <strain evidence="7">CIP111895</strain>
    </source>
</reference>
<dbReference type="Pfam" id="PF21250">
    <property type="entry name" value="SOGP_2nd"/>
    <property type="match status" value="1"/>
</dbReference>
<dbReference type="InterPro" id="IPR012341">
    <property type="entry name" value="6hp_glycosidase-like_sf"/>
</dbReference>
<evidence type="ECO:0000313" key="7">
    <source>
        <dbReference type="EMBL" id="CAH2714975.1"/>
    </source>
</evidence>
<dbReference type="Gene3D" id="2.70.98.40">
    <property type="entry name" value="Glycoside hydrolase, family 65, N-terminal domain"/>
    <property type="match status" value="1"/>
</dbReference>
<keyword evidence="1 7" id="KW-0328">Glycosyltransferase</keyword>
<sequence length="1120" mass="130324">MEHNRFITLQKGKLQFNFLRNGTLYDAMYDESIMINQIKGNPVDGSLSNLYLRKYQEDGTYQVYPFLGNESQSNWQKRENQLLWHGLVENIHYEVIFSLSSHNIWFWDIHLKGNGETVDVIYTQDLGLANQNAVQSNEAYVSQYIDHKVLSDENKGYVVCSRQNQSQNDGVFPYLQQGSLTYSEGFSTDGFQFFGKSYKTTNRPKAFDQENLDNEVYQYEFAFTALKSKPVTLSNDQHFTFYGLFVENQPEAIQQLEYQTVLDEARIDIRFPDQWEPVNQLKFNKQFLSKNIVGRSLSKEDLQSLFPERRQEEWQDQQLLSFFTPSHEHVVLKEKENLSERPHGHIFLSGNHLDPHEEILASTSYMYGIFQSQVVIGNTSMHKLFTNPRNALNCLKTSGQRIYLEVDGNYHLLTMPSAYEVGFNYAKWYYKMPDDLVVVTVYTVTDRPEVRLEVHSQNQKEYRMVVTQQVVMNETEYKVPISFVHDTQKGRITFHTLEGTLAKEVYPHLHYVLSYNGGNVQVSTDEIFFESPETDHQSSLLSLAFDPTSDLALTIGGSLHEGSVQPSKQTFENAKADFQQHYKTLMRGFALSQNSKLNPELERMNTIFWWYTHDMLIHFLSPHGLEQYSGAAWGTRDVCQGPTEYFMAMQHYPVVRKIIETLFSHQFIQDGNWSQWFMFDRYSNIMANESHGDIIVWPLKMVSEYLLATNDETILSMELPYMDKETSQMTPYKETLLDHLKKEVSYIQDHFLYDTYLSSYGDGDWDDTLQPANAKLKKQMASTWTVALTYQTIYQSYQALEPYDKDWANDLKVLAENIKNDFRRYFLKDSTLPGFISMENPSEVSYMLHPTDNKTNIQYRLLPMIQSISSDLLEKDEAEHHLQLIQQHLLFPDGVRLMNKPAAYHGGVSEVFKRAEQAANFGREIGLQYVHAHIRYVEALAKFGKENEAWEALQLINPILIQDYVSNAGIRQSNTYFSSSDGDFKSRYEAQEHFEDLKTKNVSVKGGWRVYSSGPGIYLHQFVRNMLGFRETSSHLVFDPVLPGELLQSGLTFQFSYHNYQITVDFHKANSSDERKILLNGHELTFEDEKNHYRQGGISLLKEKTNPLFQNYTNKFEIWL</sequence>
<gene>
    <name evidence="7" type="ORF">BACCIP111895_02152</name>
</gene>
<dbReference type="Pfam" id="PF21270">
    <property type="entry name" value="SOGP_4th"/>
    <property type="match status" value="1"/>
</dbReference>
<comment type="caution">
    <text evidence="7">The sequence shown here is derived from an EMBL/GenBank/DDBJ whole genome shotgun (WGS) entry which is preliminary data.</text>
</comment>
<dbReference type="SUPFAM" id="SSF48208">
    <property type="entry name" value="Six-hairpin glycosidases"/>
    <property type="match status" value="1"/>
</dbReference>
<dbReference type="EMBL" id="CALBWS010000012">
    <property type="protein sequence ID" value="CAH2714975.1"/>
    <property type="molecule type" value="Genomic_DNA"/>
</dbReference>
<dbReference type="Proteomes" id="UP000838308">
    <property type="component" value="Unassembled WGS sequence"/>
</dbReference>
<evidence type="ECO:0000256" key="1">
    <source>
        <dbReference type="ARBA" id="ARBA00022676"/>
    </source>
</evidence>
<evidence type="ECO:0000259" key="3">
    <source>
        <dbReference type="Pfam" id="PF17167"/>
    </source>
</evidence>
<dbReference type="InterPro" id="IPR008928">
    <property type="entry name" value="6-hairpin_glycosidase_sf"/>
</dbReference>